<dbReference type="Gene3D" id="3.40.390.10">
    <property type="entry name" value="Collagenase (Catalytic Domain)"/>
    <property type="match status" value="1"/>
</dbReference>
<keyword evidence="1 7" id="KW-0645">Protease</keyword>
<reference evidence="7" key="1">
    <citation type="submission" date="2020-06" db="EMBL/GenBank/DDBJ databases">
        <title>Paenibacillus sp. nov., isolated from soil.</title>
        <authorList>
            <person name="Seo Y.L."/>
        </authorList>
    </citation>
    <scope>NUCLEOTIDE SEQUENCE [LARGE SCALE GENOMIC DNA]</scope>
    <source>
        <strain evidence="7">JW14</strain>
    </source>
</reference>
<dbReference type="InterPro" id="IPR021190">
    <property type="entry name" value="Pept_M10A"/>
</dbReference>
<evidence type="ECO:0000256" key="2">
    <source>
        <dbReference type="ARBA" id="ARBA00022723"/>
    </source>
</evidence>
<keyword evidence="7" id="KW-0482">Metalloprotease</keyword>
<evidence type="ECO:0000313" key="8">
    <source>
        <dbReference type="Proteomes" id="UP000564806"/>
    </source>
</evidence>
<keyword evidence="8" id="KW-1185">Reference proteome</keyword>
<feature type="compositionally biased region" description="Basic and acidic residues" evidence="5">
    <location>
        <begin position="1"/>
        <end position="19"/>
    </location>
</feature>
<dbReference type="AlphaFoldDB" id="A0A850EFW0"/>
<dbReference type="InterPro" id="IPR001818">
    <property type="entry name" value="Pept_M10_metallopeptidase"/>
</dbReference>
<gene>
    <name evidence="7" type="ORF">HPT30_06710</name>
</gene>
<accession>A0A850EFW0</accession>
<dbReference type="Pfam" id="PF00413">
    <property type="entry name" value="Peptidase_M10"/>
    <property type="match status" value="1"/>
</dbReference>
<organism evidence="7 8">
    <name type="scientific">Paenibacillus agri</name>
    <dbReference type="NCBI Taxonomy" id="2744309"/>
    <lineage>
        <taxon>Bacteria</taxon>
        <taxon>Bacillati</taxon>
        <taxon>Bacillota</taxon>
        <taxon>Bacilli</taxon>
        <taxon>Bacillales</taxon>
        <taxon>Paenibacillaceae</taxon>
        <taxon>Paenibacillus</taxon>
    </lineage>
</organism>
<feature type="domain" description="Peptidase M10 metallopeptidase" evidence="6">
    <location>
        <begin position="13"/>
        <end position="57"/>
    </location>
</feature>
<name>A0A850EFW0_9BACL</name>
<evidence type="ECO:0000256" key="3">
    <source>
        <dbReference type="ARBA" id="ARBA00022801"/>
    </source>
</evidence>
<evidence type="ECO:0000313" key="7">
    <source>
        <dbReference type="EMBL" id="NUU60035.1"/>
    </source>
</evidence>
<dbReference type="GO" id="GO:0004222">
    <property type="term" value="F:metalloendopeptidase activity"/>
    <property type="evidence" value="ECO:0007669"/>
    <property type="project" value="InterPro"/>
</dbReference>
<feature type="region of interest" description="Disordered" evidence="5">
    <location>
        <begin position="1"/>
        <end position="23"/>
    </location>
</feature>
<dbReference type="EMBL" id="JABWCS010000196">
    <property type="protein sequence ID" value="NUU60035.1"/>
    <property type="molecule type" value="Genomic_DNA"/>
</dbReference>
<comment type="caution">
    <text evidence="7">The sequence shown here is derived from an EMBL/GenBank/DDBJ whole genome shotgun (WGS) entry which is preliminary data.</text>
</comment>
<keyword evidence="4" id="KW-0862">Zinc</keyword>
<keyword evidence="2" id="KW-0479">Metal-binding</keyword>
<dbReference type="GO" id="GO:0031012">
    <property type="term" value="C:extracellular matrix"/>
    <property type="evidence" value="ECO:0007669"/>
    <property type="project" value="InterPro"/>
</dbReference>
<dbReference type="Proteomes" id="UP000564806">
    <property type="component" value="Unassembled WGS sequence"/>
</dbReference>
<dbReference type="InterPro" id="IPR024079">
    <property type="entry name" value="MetalloPept_cat_dom_sf"/>
</dbReference>
<dbReference type="GO" id="GO:0008270">
    <property type="term" value="F:zinc ion binding"/>
    <property type="evidence" value="ECO:0007669"/>
    <property type="project" value="InterPro"/>
</dbReference>
<evidence type="ECO:0000256" key="1">
    <source>
        <dbReference type="ARBA" id="ARBA00022670"/>
    </source>
</evidence>
<evidence type="ECO:0000256" key="4">
    <source>
        <dbReference type="ARBA" id="ARBA00022833"/>
    </source>
</evidence>
<protein>
    <submittedName>
        <fullName evidence="7">Matrixin family metalloprotease</fullName>
    </submittedName>
</protein>
<dbReference type="PRINTS" id="PR00138">
    <property type="entry name" value="MATRIXIN"/>
</dbReference>
<sequence length="58" mass="6434">MAKNLDANRAKETGTHEAGHSLGLEHSNTTNAIMRATGWIYGTYPIQDDWDGIKAIYQ</sequence>
<keyword evidence="3" id="KW-0378">Hydrolase</keyword>
<dbReference type="GO" id="GO:0006508">
    <property type="term" value="P:proteolysis"/>
    <property type="evidence" value="ECO:0007669"/>
    <property type="project" value="UniProtKB-KW"/>
</dbReference>
<dbReference type="SUPFAM" id="SSF55486">
    <property type="entry name" value="Metalloproteases ('zincins'), catalytic domain"/>
    <property type="match status" value="1"/>
</dbReference>
<evidence type="ECO:0000256" key="5">
    <source>
        <dbReference type="SAM" id="MobiDB-lite"/>
    </source>
</evidence>
<evidence type="ECO:0000259" key="6">
    <source>
        <dbReference type="Pfam" id="PF00413"/>
    </source>
</evidence>
<proteinExistence type="predicted"/>